<comment type="caution">
    <text evidence="2">The sequence shown here is derived from an EMBL/GenBank/DDBJ whole genome shotgun (WGS) entry which is preliminary data.</text>
</comment>
<gene>
    <name evidence="2" type="ORF">DdX_21094</name>
</gene>
<name>A0AAD4MH07_9BILA</name>
<dbReference type="EMBL" id="JAKKPZ010000722">
    <property type="protein sequence ID" value="KAI1692728.1"/>
    <property type="molecule type" value="Genomic_DNA"/>
</dbReference>
<protein>
    <submittedName>
        <fullName evidence="2">Uncharacterized protein</fullName>
    </submittedName>
</protein>
<feature type="compositionally biased region" description="Basic and acidic residues" evidence="1">
    <location>
        <begin position="391"/>
        <end position="414"/>
    </location>
</feature>
<proteinExistence type="predicted"/>
<evidence type="ECO:0000256" key="1">
    <source>
        <dbReference type="SAM" id="MobiDB-lite"/>
    </source>
</evidence>
<keyword evidence="3" id="KW-1185">Reference proteome</keyword>
<feature type="region of interest" description="Disordered" evidence="1">
    <location>
        <begin position="389"/>
        <end position="427"/>
    </location>
</feature>
<organism evidence="2 3">
    <name type="scientific">Ditylenchus destructor</name>
    <dbReference type="NCBI Taxonomy" id="166010"/>
    <lineage>
        <taxon>Eukaryota</taxon>
        <taxon>Metazoa</taxon>
        <taxon>Ecdysozoa</taxon>
        <taxon>Nematoda</taxon>
        <taxon>Chromadorea</taxon>
        <taxon>Rhabditida</taxon>
        <taxon>Tylenchina</taxon>
        <taxon>Tylenchomorpha</taxon>
        <taxon>Sphaerularioidea</taxon>
        <taxon>Anguinidae</taxon>
        <taxon>Anguininae</taxon>
        <taxon>Ditylenchus</taxon>
    </lineage>
</organism>
<evidence type="ECO:0000313" key="3">
    <source>
        <dbReference type="Proteomes" id="UP001201812"/>
    </source>
</evidence>
<sequence length="427" mass="49007">MDVLTLNWNAFRRDLQKVAAQNKYRMTETYDPTSFAEILWHLQSKCWSIGGWLWARLGRDARQKWSKYGKEKRIRFKQLSDIEKKQQTSEAERAFGKYKKEINAYDRDQRYEKYTGNLDFHDMPDIEDHVKLGNEEYLSPDVNENNKAMAGIEVAKKHVRFQEPMGEETGYESEIDNASNQLGGASDFSEVHNTATQTGRLEILPVMSIHFSEEIQTEKATRPKIKLHNRKNGEFRGDHDANGNEMSQTEMDFPDDAFISDDESRISNEDDRVLYGEDNAHGQHARPIGGTHIRATNQSSYSSRYSPTYSNLRSPQVPMYYDSGYSRPSSSHAYYAQPTFQTNYGYSYRPWNNNDGNATEAACKRLILVDPSALLDHINDFLGKGLLPQAEIERTKSSATREEEGRTYKTDRGSKNNNNSDDDCGMA</sequence>
<evidence type="ECO:0000313" key="2">
    <source>
        <dbReference type="EMBL" id="KAI1692728.1"/>
    </source>
</evidence>
<accession>A0AAD4MH07</accession>
<dbReference type="AlphaFoldDB" id="A0AAD4MH07"/>
<reference evidence="2" key="1">
    <citation type="submission" date="2022-01" db="EMBL/GenBank/DDBJ databases">
        <title>Genome Sequence Resource for Two Populations of Ditylenchus destructor, the Migratory Endoparasitic Phytonematode.</title>
        <authorList>
            <person name="Zhang H."/>
            <person name="Lin R."/>
            <person name="Xie B."/>
        </authorList>
    </citation>
    <scope>NUCLEOTIDE SEQUENCE</scope>
    <source>
        <strain evidence="2">BazhouSP</strain>
    </source>
</reference>
<dbReference type="Proteomes" id="UP001201812">
    <property type="component" value="Unassembled WGS sequence"/>
</dbReference>